<accession>A0A9X7W123</accession>
<name>A0A9X7W123_9BACL</name>
<sequence>MTEKKGQWEYHDSQMQYKFSHDHESASMPEHETADEWESPSAPHKVHKHVSESSPAVQSAMGAVYGHSHAMTAAKVTVKPKKTKSYHHGYVPMKHLQDPKHGCAPMITAPQYVIHDCFIAREVPVVHPIIHVNRYHIVNIPTHYYQHSSQNAFVERGYSDKPSPPTIL</sequence>
<dbReference type="RefSeq" id="WP_206657576.1">
    <property type="nucleotide sequence ID" value="NZ_CP071182.1"/>
</dbReference>
<organism evidence="2 3">
    <name type="scientific">Alicyclobacillus mengziensis</name>
    <dbReference type="NCBI Taxonomy" id="2931921"/>
    <lineage>
        <taxon>Bacteria</taxon>
        <taxon>Bacillati</taxon>
        <taxon>Bacillota</taxon>
        <taxon>Bacilli</taxon>
        <taxon>Bacillales</taxon>
        <taxon>Alicyclobacillaceae</taxon>
        <taxon>Alicyclobacillus</taxon>
    </lineage>
</organism>
<evidence type="ECO:0008006" key="4">
    <source>
        <dbReference type="Google" id="ProtNLM"/>
    </source>
</evidence>
<feature type="compositionally biased region" description="Basic and acidic residues" evidence="1">
    <location>
        <begin position="22"/>
        <end position="34"/>
    </location>
</feature>
<gene>
    <name evidence="2" type="ORF">JZ786_04380</name>
</gene>
<protein>
    <recommendedName>
        <fullName evidence="4">Spore coat protein D</fullName>
    </recommendedName>
</protein>
<evidence type="ECO:0000313" key="3">
    <source>
        <dbReference type="Proteomes" id="UP000663505"/>
    </source>
</evidence>
<reference evidence="2 3" key="1">
    <citation type="submission" date="2021-02" db="EMBL/GenBank/DDBJ databases">
        <title>Alicyclobacillus curvatus sp. nov. and Alicyclobacillus mengziensis sp. nov., two acidophilic bacteria isolated from acid mine drainage.</title>
        <authorList>
            <person name="Huang Y."/>
        </authorList>
    </citation>
    <scope>NUCLEOTIDE SEQUENCE [LARGE SCALE GENOMIC DNA]</scope>
    <source>
        <strain evidence="2 3">S30H14</strain>
    </source>
</reference>
<dbReference type="AlphaFoldDB" id="A0A9X7W123"/>
<keyword evidence="3" id="KW-1185">Reference proteome</keyword>
<dbReference type="Proteomes" id="UP000663505">
    <property type="component" value="Chromosome"/>
</dbReference>
<dbReference type="KEGG" id="afx:JZ786_04380"/>
<dbReference type="EMBL" id="CP071182">
    <property type="protein sequence ID" value="QSO48240.1"/>
    <property type="molecule type" value="Genomic_DNA"/>
</dbReference>
<evidence type="ECO:0000256" key="1">
    <source>
        <dbReference type="SAM" id="MobiDB-lite"/>
    </source>
</evidence>
<proteinExistence type="predicted"/>
<evidence type="ECO:0000313" key="2">
    <source>
        <dbReference type="EMBL" id="QSO48240.1"/>
    </source>
</evidence>
<feature type="region of interest" description="Disordered" evidence="1">
    <location>
        <begin position="22"/>
        <end position="46"/>
    </location>
</feature>